<accession>A0A0A9YBJ4</accession>
<protein>
    <submittedName>
        <fullName evidence="2">Uncharacterized protein</fullName>
    </submittedName>
</protein>
<organism evidence="2">
    <name type="scientific">Lygus hesperus</name>
    <name type="common">Western plant bug</name>
    <dbReference type="NCBI Taxonomy" id="30085"/>
    <lineage>
        <taxon>Eukaryota</taxon>
        <taxon>Metazoa</taxon>
        <taxon>Ecdysozoa</taxon>
        <taxon>Arthropoda</taxon>
        <taxon>Hexapoda</taxon>
        <taxon>Insecta</taxon>
        <taxon>Pterygota</taxon>
        <taxon>Neoptera</taxon>
        <taxon>Paraneoptera</taxon>
        <taxon>Hemiptera</taxon>
        <taxon>Heteroptera</taxon>
        <taxon>Panheteroptera</taxon>
        <taxon>Cimicomorpha</taxon>
        <taxon>Miridae</taxon>
        <taxon>Mirini</taxon>
        <taxon>Lygus</taxon>
    </lineage>
</organism>
<feature type="transmembrane region" description="Helical" evidence="1">
    <location>
        <begin position="41"/>
        <end position="74"/>
    </location>
</feature>
<evidence type="ECO:0000256" key="1">
    <source>
        <dbReference type="SAM" id="Phobius"/>
    </source>
</evidence>
<proteinExistence type="predicted"/>
<keyword evidence="1" id="KW-1133">Transmembrane helix</keyword>
<sequence>MLLADLLLTHSSYAVLGLAEVRHSYDECEGDVATIRSAVGLLTMIYIAAVIVIDFDVITTMIVVMVAAVIVNFVRCVMTLMLNKVEELHDQGKLYVLGRFVVNVLRFVIDSCQTETVKATLVFMNMVGVSGLQEKFIIHRKLILTIMQLSTILIEAIPTIVKTEVVTVMATIIGKGQVAMLCTIHLDRHVMMTVMCIYLIKQIQLMSANMMSMIVKAMVDHFQVETSMFHVIS</sequence>
<name>A0A0A9YBJ4_LYGHE</name>
<gene>
    <name evidence="2" type="ORF">CM83_6756</name>
    <name evidence="3" type="ORF">g.8165</name>
</gene>
<dbReference type="EMBL" id="GBHO01013152">
    <property type="protein sequence ID" value="JAG30452.1"/>
    <property type="molecule type" value="Transcribed_RNA"/>
</dbReference>
<dbReference type="AlphaFoldDB" id="A0A0A9YBJ4"/>
<reference evidence="3" key="3">
    <citation type="journal article" date="2016" name="Gigascience">
        <title>De novo construction of an expanded transcriptome assembly for the western tarnished plant bug, Lygus hesperus.</title>
        <authorList>
            <person name="Tassone E.E."/>
            <person name="Geib S.M."/>
            <person name="Hall B."/>
            <person name="Fabrick J.A."/>
            <person name="Brent C.S."/>
            <person name="Hull J.J."/>
        </authorList>
    </citation>
    <scope>NUCLEOTIDE SEQUENCE</scope>
</reference>
<keyword evidence="1" id="KW-0472">Membrane</keyword>
<reference evidence="2" key="1">
    <citation type="journal article" date="2014" name="PLoS ONE">
        <title>Transcriptome-Based Identification of ABC Transporters in the Western Tarnished Plant Bug Lygus hesperus.</title>
        <authorList>
            <person name="Hull J.J."/>
            <person name="Chaney K."/>
            <person name="Geib S.M."/>
            <person name="Fabrick J.A."/>
            <person name="Brent C.S."/>
            <person name="Walsh D."/>
            <person name="Lavine L.C."/>
        </authorList>
    </citation>
    <scope>NUCLEOTIDE SEQUENCE</scope>
</reference>
<dbReference type="EMBL" id="GDHC01011137">
    <property type="protein sequence ID" value="JAQ07492.1"/>
    <property type="molecule type" value="Transcribed_RNA"/>
</dbReference>
<reference evidence="2" key="2">
    <citation type="submission" date="2014-07" db="EMBL/GenBank/DDBJ databases">
        <authorList>
            <person name="Hull J."/>
        </authorList>
    </citation>
    <scope>NUCLEOTIDE SEQUENCE</scope>
</reference>
<keyword evidence="1" id="KW-0812">Transmembrane</keyword>
<evidence type="ECO:0000313" key="3">
    <source>
        <dbReference type="EMBL" id="JAQ07492.1"/>
    </source>
</evidence>
<evidence type="ECO:0000313" key="2">
    <source>
        <dbReference type="EMBL" id="JAG30452.1"/>
    </source>
</evidence>